<name>A0A2D6YN44_9DELT</name>
<organism evidence="1 2">
    <name type="scientific">SAR324 cluster bacterium</name>
    <dbReference type="NCBI Taxonomy" id="2024889"/>
    <lineage>
        <taxon>Bacteria</taxon>
        <taxon>Deltaproteobacteria</taxon>
        <taxon>SAR324 cluster</taxon>
    </lineage>
</organism>
<dbReference type="AlphaFoldDB" id="A0A2D6YN44"/>
<proteinExistence type="predicted"/>
<evidence type="ECO:0000313" key="2">
    <source>
        <dbReference type="Proteomes" id="UP000226525"/>
    </source>
</evidence>
<sequence length="134" mass="15170">MHKADRPVLAGSQLAEQASNSQSLEANLEGAILEYAINTFPFAESFDYFPGLENADFRETLTEMITNGGLKVGFYYEEMQESLTLFYFLKVRNQAHIVLGLDPENVQVAINEDIDGVFRIDEEQYIELLQIPLS</sequence>
<dbReference type="Proteomes" id="UP000226525">
    <property type="component" value="Unassembled WGS sequence"/>
</dbReference>
<gene>
    <name evidence="1" type="ORF">CMN54_14485</name>
</gene>
<dbReference type="EMBL" id="NZEX01000176">
    <property type="protein sequence ID" value="MAH64618.1"/>
    <property type="molecule type" value="Genomic_DNA"/>
</dbReference>
<comment type="caution">
    <text evidence="1">The sequence shown here is derived from an EMBL/GenBank/DDBJ whole genome shotgun (WGS) entry which is preliminary data.</text>
</comment>
<reference evidence="2" key="1">
    <citation type="submission" date="2017-09" db="EMBL/GenBank/DDBJ databases">
        <title>The Reconstruction of 2,631 Draft Metagenome-Assembled Genomes from the Global Oceans.</title>
        <authorList>
            <person name="Tully B.J."/>
            <person name="Graham E.D."/>
            <person name="Heidelberg J.F."/>
        </authorList>
    </citation>
    <scope>NUCLEOTIDE SEQUENCE [LARGE SCALE GENOMIC DNA]</scope>
</reference>
<evidence type="ECO:0000313" key="1">
    <source>
        <dbReference type="EMBL" id="MAH64618.1"/>
    </source>
</evidence>
<protein>
    <submittedName>
        <fullName evidence="1">Uncharacterized protein</fullName>
    </submittedName>
</protein>
<accession>A0A2D6YN44</accession>